<evidence type="ECO:0000256" key="7">
    <source>
        <dbReference type="PIRSR" id="PIRSR618044-1"/>
    </source>
</evidence>
<organism evidence="12 13">
    <name type="scientific">Ellagibacter isourolithinifaciens</name>
    <dbReference type="NCBI Taxonomy" id="2137581"/>
    <lineage>
        <taxon>Bacteria</taxon>
        <taxon>Bacillati</taxon>
        <taxon>Actinomycetota</taxon>
        <taxon>Coriobacteriia</taxon>
        <taxon>Eggerthellales</taxon>
        <taxon>Eggerthellaceae</taxon>
        <taxon>Ellagibacter</taxon>
    </lineage>
</organism>
<dbReference type="GO" id="GO:0008360">
    <property type="term" value="P:regulation of cell shape"/>
    <property type="evidence" value="ECO:0007669"/>
    <property type="project" value="UniProtKB-KW"/>
</dbReference>
<dbReference type="Gene3D" id="3.40.710.10">
    <property type="entry name" value="DD-peptidase/beta-lactamase superfamily"/>
    <property type="match status" value="1"/>
</dbReference>
<gene>
    <name evidence="12" type="ORF">F8C90_00910</name>
</gene>
<feature type="binding site" evidence="8">
    <location>
        <position position="256"/>
    </location>
    <ligand>
        <name>substrate</name>
    </ligand>
</feature>
<evidence type="ECO:0000256" key="10">
    <source>
        <dbReference type="SAM" id="SignalP"/>
    </source>
</evidence>
<dbReference type="InterPro" id="IPR012338">
    <property type="entry name" value="Beta-lactam/transpept-like"/>
</dbReference>
<dbReference type="SUPFAM" id="SSF56601">
    <property type="entry name" value="beta-lactamase/transpeptidase-like"/>
    <property type="match status" value="1"/>
</dbReference>
<dbReference type="GO" id="GO:0009252">
    <property type="term" value="P:peptidoglycan biosynthetic process"/>
    <property type="evidence" value="ECO:0007669"/>
    <property type="project" value="UniProtKB-KW"/>
</dbReference>
<dbReference type="PANTHER" id="PTHR21581">
    <property type="entry name" value="D-ALANYL-D-ALANINE CARBOXYPEPTIDASE"/>
    <property type="match status" value="1"/>
</dbReference>
<name>A0A6N6NQQ1_9ACTN</name>
<dbReference type="InterPro" id="IPR001967">
    <property type="entry name" value="Peptidase_S11_N"/>
</dbReference>
<feature type="signal peptide" evidence="10">
    <location>
        <begin position="1"/>
        <end position="27"/>
    </location>
</feature>
<evidence type="ECO:0000256" key="6">
    <source>
        <dbReference type="ARBA" id="ARBA00023316"/>
    </source>
</evidence>
<feature type="chain" id="PRO_5027079639" evidence="10">
    <location>
        <begin position="28"/>
        <end position="453"/>
    </location>
</feature>
<evidence type="ECO:0000313" key="13">
    <source>
        <dbReference type="Proteomes" id="UP000468668"/>
    </source>
</evidence>
<evidence type="ECO:0000256" key="3">
    <source>
        <dbReference type="ARBA" id="ARBA00022801"/>
    </source>
</evidence>
<dbReference type="GO" id="GO:0009002">
    <property type="term" value="F:serine-type D-Ala-D-Ala carboxypeptidase activity"/>
    <property type="evidence" value="ECO:0007669"/>
    <property type="project" value="InterPro"/>
</dbReference>
<evidence type="ECO:0000256" key="4">
    <source>
        <dbReference type="ARBA" id="ARBA00022960"/>
    </source>
</evidence>
<sequence length="453" mass="47151">MRALSALCACALAVSLSFALVPATAFAGVAKTDVVAGETVESRGLAVSQCPSIDATYAYVVDGNGTVYFERNPDTQTHIASVTKIMTAIVALENSQLTDQVTVSAEAASIGESSASLKEGDVLSMEDAIKALLTSSGNDAAIAIADTVGAKLGGAGGARAAFVAAMNAKAADLGCANTLFANPHGLDFNQYAGDMHSTARDVATMSAYAMKSQTFRDIVSKDKATITVTRGGVATPLELESTDELIGVYEGACGIKTGFTSLAGECFAGACNRDGLDLYAIVLNSSSEQQRFTDAKTLFDWVYANSVNYPYAHASETATMSWGSSTKEVPVVAEVAHGDWTDKTIKATFSEPDGSLDVFSLKGNVSCTMSFDNVSGNVHEGDKVGSAVFKQHNETIATVDLIACEDVAAPNPLEAAGIWVGRLLSHFTGSQTVATSVDLNDTPLINDKTKAKY</sequence>
<dbReference type="InterPro" id="IPR018044">
    <property type="entry name" value="Peptidase_S11"/>
</dbReference>
<feature type="active site" description="Acyl-ester intermediate" evidence="7">
    <location>
        <position position="81"/>
    </location>
</feature>
<evidence type="ECO:0000313" key="12">
    <source>
        <dbReference type="EMBL" id="KAB1643036.1"/>
    </source>
</evidence>
<keyword evidence="12" id="KW-0645">Protease</keyword>
<evidence type="ECO:0000259" key="11">
    <source>
        <dbReference type="Pfam" id="PF00768"/>
    </source>
</evidence>
<dbReference type="GO" id="GO:0071555">
    <property type="term" value="P:cell wall organization"/>
    <property type="evidence" value="ECO:0007669"/>
    <property type="project" value="UniProtKB-KW"/>
</dbReference>
<comment type="caution">
    <text evidence="12">The sequence shown here is derived from an EMBL/GenBank/DDBJ whole genome shotgun (WGS) entry which is preliminary data.</text>
</comment>
<comment type="similarity">
    <text evidence="1 9">Belongs to the peptidase S11 family.</text>
</comment>
<evidence type="ECO:0000256" key="9">
    <source>
        <dbReference type="RuleBase" id="RU004016"/>
    </source>
</evidence>
<keyword evidence="2 10" id="KW-0732">Signal</keyword>
<evidence type="ECO:0000256" key="1">
    <source>
        <dbReference type="ARBA" id="ARBA00007164"/>
    </source>
</evidence>
<protein>
    <submittedName>
        <fullName evidence="12">D-alanyl-D-alanine carboxypeptidase</fullName>
    </submittedName>
</protein>
<evidence type="ECO:0000256" key="5">
    <source>
        <dbReference type="ARBA" id="ARBA00022984"/>
    </source>
</evidence>
<feature type="active site" description="Proton acceptor" evidence="7">
    <location>
        <position position="84"/>
    </location>
</feature>
<keyword evidence="12" id="KW-0121">Carboxypeptidase</keyword>
<dbReference type="GO" id="GO:0006508">
    <property type="term" value="P:proteolysis"/>
    <property type="evidence" value="ECO:0007669"/>
    <property type="project" value="InterPro"/>
</dbReference>
<keyword evidence="5" id="KW-0573">Peptidoglycan synthesis</keyword>
<dbReference type="Pfam" id="PF00768">
    <property type="entry name" value="Peptidase_S11"/>
    <property type="match status" value="1"/>
</dbReference>
<keyword evidence="4" id="KW-0133">Cell shape</keyword>
<dbReference type="AlphaFoldDB" id="A0A6N6NQQ1"/>
<dbReference type="PANTHER" id="PTHR21581:SF6">
    <property type="entry name" value="TRAFFICKING PROTEIN PARTICLE COMPLEX SUBUNIT 12"/>
    <property type="match status" value="1"/>
</dbReference>
<reference evidence="12 13" key="1">
    <citation type="submission" date="2019-09" db="EMBL/GenBank/DDBJ databases">
        <title>Whole genome shotgun sequencing (WGS) of Ellagibacter isourolithinifaciens DSM 104140(T) and Adlercreutzia muris DSM 29508(T).</title>
        <authorList>
            <person name="Stoll D.A."/>
            <person name="Danylec N."/>
            <person name="Huch M."/>
        </authorList>
    </citation>
    <scope>NUCLEOTIDE SEQUENCE [LARGE SCALE GENOMIC DNA]</scope>
    <source>
        <strain evidence="12 13">DSM 104140</strain>
    </source>
</reference>
<proteinExistence type="inferred from homology"/>
<evidence type="ECO:0000256" key="8">
    <source>
        <dbReference type="PIRSR" id="PIRSR618044-2"/>
    </source>
</evidence>
<dbReference type="PRINTS" id="PR00725">
    <property type="entry name" value="DADACBPTASE1"/>
</dbReference>
<evidence type="ECO:0000256" key="2">
    <source>
        <dbReference type="ARBA" id="ARBA00022729"/>
    </source>
</evidence>
<feature type="active site" evidence="7">
    <location>
        <position position="136"/>
    </location>
</feature>
<dbReference type="OrthoDB" id="3530815at2"/>
<keyword evidence="6" id="KW-0961">Cell wall biogenesis/degradation</keyword>
<keyword evidence="3" id="KW-0378">Hydrolase</keyword>
<feature type="domain" description="Peptidase S11 D-alanyl-D-alanine carboxypeptidase A N-terminal" evidence="11">
    <location>
        <begin position="49"/>
        <end position="286"/>
    </location>
</feature>
<dbReference type="EMBL" id="WAJR01000001">
    <property type="protein sequence ID" value="KAB1643036.1"/>
    <property type="molecule type" value="Genomic_DNA"/>
</dbReference>
<dbReference type="Proteomes" id="UP000468668">
    <property type="component" value="Unassembled WGS sequence"/>
</dbReference>
<accession>A0A6N6NQQ1</accession>
<keyword evidence="13" id="KW-1185">Reference proteome</keyword>